<reference evidence="2 3" key="1">
    <citation type="journal article" date="2012" name="Genome Biol.">
        <title>The genome of the polar eukaryotic microalga coccomyxa subellipsoidea reveals traits of cold adaptation.</title>
        <authorList>
            <person name="Blanc G."/>
            <person name="Agarkova I."/>
            <person name="Grimwood J."/>
            <person name="Kuo A."/>
            <person name="Brueggeman A."/>
            <person name="Dunigan D."/>
            <person name="Gurnon J."/>
            <person name="Ladunga I."/>
            <person name="Lindquist E."/>
            <person name="Lucas S."/>
            <person name="Pangilinan J."/>
            <person name="Proschold T."/>
            <person name="Salamov A."/>
            <person name="Schmutz J."/>
            <person name="Weeks D."/>
            <person name="Yamada T."/>
            <person name="Claverie J.M."/>
            <person name="Grigoriev I."/>
            <person name="Van Etten J."/>
            <person name="Lomsadze A."/>
            <person name="Borodovsky M."/>
        </authorList>
    </citation>
    <scope>NUCLEOTIDE SEQUENCE [LARGE SCALE GENOMIC DNA]</scope>
    <source>
        <strain evidence="2 3">C-169</strain>
    </source>
</reference>
<dbReference type="SUPFAM" id="SSF51735">
    <property type="entry name" value="NAD(P)-binding Rossmann-fold domains"/>
    <property type="match status" value="1"/>
</dbReference>
<dbReference type="PANTHER" id="PTHR48079">
    <property type="entry name" value="PROTEIN YEEZ"/>
    <property type="match status" value="1"/>
</dbReference>
<comment type="caution">
    <text evidence="2">The sequence shown here is derived from an EMBL/GenBank/DDBJ whole genome shotgun (WGS) entry which is preliminary data.</text>
</comment>
<protein>
    <submittedName>
        <fullName evidence="2">NAD(P)-binding protein</fullName>
    </submittedName>
</protein>
<evidence type="ECO:0000259" key="1">
    <source>
        <dbReference type="Pfam" id="PF01370"/>
    </source>
</evidence>
<dbReference type="InterPro" id="IPR036291">
    <property type="entry name" value="NAD(P)-bd_dom_sf"/>
</dbReference>
<dbReference type="eggNOG" id="KOG1502">
    <property type="taxonomic scope" value="Eukaryota"/>
</dbReference>
<dbReference type="PANTHER" id="PTHR48079:SF6">
    <property type="entry name" value="NAD(P)-BINDING DOMAIN-CONTAINING PROTEIN-RELATED"/>
    <property type="match status" value="1"/>
</dbReference>
<dbReference type="KEGG" id="csl:COCSUDRAFT_47584"/>
<organism evidence="2 3">
    <name type="scientific">Coccomyxa subellipsoidea (strain C-169)</name>
    <name type="common">Green microalga</name>
    <dbReference type="NCBI Taxonomy" id="574566"/>
    <lineage>
        <taxon>Eukaryota</taxon>
        <taxon>Viridiplantae</taxon>
        <taxon>Chlorophyta</taxon>
        <taxon>core chlorophytes</taxon>
        <taxon>Trebouxiophyceae</taxon>
        <taxon>Trebouxiophyceae incertae sedis</taxon>
        <taxon>Coccomyxaceae</taxon>
        <taxon>Coccomyxa</taxon>
        <taxon>Coccomyxa subellipsoidea</taxon>
    </lineage>
</organism>
<dbReference type="EMBL" id="AGSI01000008">
    <property type="protein sequence ID" value="EIE23314.1"/>
    <property type="molecule type" value="Genomic_DNA"/>
</dbReference>
<dbReference type="AlphaFoldDB" id="I0YY45"/>
<name>I0YY45_COCSC</name>
<dbReference type="STRING" id="574566.I0YY45"/>
<dbReference type="GO" id="GO:0004029">
    <property type="term" value="F:aldehyde dehydrogenase (NAD+) activity"/>
    <property type="evidence" value="ECO:0007669"/>
    <property type="project" value="TreeGrafter"/>
</dbReference>
<evidence type="ECO:0000313" key="2">
    <source>
        <dbReference type="EMBL" id="EIE23314.1"/>
    </source>
</evidence>
<evidence type="ECO:0000313" key="3">
    <source>
        <dbReference type="Proteomes" id="UP000007264"/>
    </source>
</evidence>
<keyword evidence="3" id="KW-1185">Reference proteome</keyword>
<sequence>MKIFVTGPSGYVGAEVARLLLSDGHFVVGLARSEARAEGLRNAGIEPVIGELSDLDVLAKASASADAVIHTAFFHTGDYAEATRLDIAAVGAMTDAMAGSNKPFIMSSATGVLGETGPVPVSEEFPLDPHHCIKPPGSRVICERAALLAAGKGVRIMVFRLPPYVWGNGGSFFIPLHLSAAREHSKAYYILPGTQKTCGVHVEDLAKLYLLGIQKEAGIGIYHTTTGNDYTAKQIAEAVGANAGVPTEGISAESAIEQGIWPAWAVPVFAMNNCASSAKAERQLAWGDYRSTDMLQDIASGSYAQKS</sequence>
<accession>I0YY45</accession>
<proteinExistence type="predicted"/>
<dbReference type="InterPro" id="IPR001509">
    <property type="entry name" value="Epimerase_deHydtase"/>
</dbReference>
<dbReference type="GeneID" id="17041302"/>
<dbReference type="Gene3D" id="3.40.50.720">
    <property type="entry name" value="NAD(P)-binding Rossmann-like Domain"/>
    <property type="match status" value="1"/>
</dbReference>
<dbReference type="GO" id="GO:0005737">
    <property type="term" value="C:cytoplasm"/>
    <property type="evidence" value="ECO:0007669"/>
    <property type="project" value="TreeGrafter"/>
</dbReference>
<gene>
    <name evidence="2" type="ORF">COCSUDRAFT_47584</name>
</gene>
<dbReference type="RefSeq" id="XP_005647858.1">
    <property type="nucleotide sequence ID" value="XM_005647801.1"/>
</dbReference>
<dbReference type="Pfam" id="PF01370">
    <property type="entry name" value="Epimerase"/>
    <property type="match status" value="1"/>
</dbReference>
<dbReference type="OrthoDB" id="2735536at2759"/>
<dbReference type="Proteomes" id="UP000007264">
    <property type="component" value="Unassembled WGS sequence"/>
</dbReference>
<feature type="domain" description="NAD-dependent epimerase/dehydratase" evidence="1">
    <location>
        <begin position="3"/>
        <end position="216"/>
    </location>
</feature>
<dbReference type="InterPro" id="IPR051783">
    <property type="entry name" value="NAD(P)-dependent_oxidoreduct"/>
</dbReference>